<dbReference type="Proteomes" id="UP001206925">
    <property type="component" value="Unassembled WGS sequence"/>
</dbReference>
<evidence type="ECO:0000313" key="1">
    <source>
        <dbReference type="EMBL" id="KAI7757211.1"/>
    </source>
</evidence>
<evidence type="ECO:0000313" key="2">
    <source>
        <dbReference type="Proteomes" id="UP001206925"/>
    </source>
</evidence>
<name>A0AAD5GYY9_AMBAR</name>
<sequence>LPITTRYPTITDSHLLADANDYFQMFMVCYQERRLLHLFHIMYQRRSPKSDAVMASLHRNRLMCSTFSEPRGSALRFDMRTNLRYVLTCDTWSAPARAHEVDNKKLGALQNKKDAAPIICAKKLMH</sequence>
<organism evidence="1 2">
    <name type="scientific">Ambrosia artemisiifolia</name>
    <name type="common">Common ragweed</name>
    <dbReference type="NCBI Taxonomy" id="4212"/>
    <lineage>
        <taxon>Eukaryota</taxon>
        <taxon>Viridiplantae</taxon>
        <taxon>Streptophyta</taxon>
        <taxon>Embryophyta</taxon>
        <taxon>Tracheophyta</taxon>
        <taxon>Spermatophyta</taxon>
        <taxon>Magnoliopsida</taxon>
        <taxon>eudicotyledons</taxon>
        <taxon>Gunneridae</taxon>
        <taxon>Pentapetalae</taxon>
        <taxon>asterids</taxon>
        <taxon>campanulids</taxon>
        <taxon>Asterales</taxon>
        <taxon>Asteraceae</taxon>
        <taxon>Asteroideae</taxon>
        <taxon>Heliantheae alliance</taxon>
        <taxon>Heliantheae</taxon>
        <taxon>Ambrosia</taxon>
    </lineage>
</organism>
<keyword evidence="2" id="KW-1185">Reference proteome</keyword>
<dbReference type="EMBL" id="JAMZMK010000158">
    <property type="protein sequence ID" value="KAI7757211.1"/>
    <property type="molecule type" value="Genomic_DNA"/>
</dbReference>
<dbReference type="AlphaFoldDB" id="A0AAD5GYY9"/>
<feature type="non-terminal residue" evidence="1">
    <location>
        <position position="126"/>
    </location>
</feature>
<reference evidence="1" key="1">
    <citation type="submission" date="2022-06" db="EMBL/GenBank/DDBJ databases">
        <title>Uncovering the hologenomic basis of an extraordinary plant invasion.</title>
        <authorList>
            <person name="Bieker V.C."/>
            <person name="Martin M.D."/>
            <person name="Gilbert T."/>
            <person name="Hodgins K."/>
            <person name="Battlay P."/>
            <person name="Petersen B."/>
            <person name="Wilson J."/>
        </authorList>
    </citation>
    <scope>NUCLEOTIDE SEQUENCE</scope>
    <source>
        <strain evidence="1">AA19_3_7</strain>
        <tissue evidence="1">Leaf</tissue>
    </source>
</reference>
<accession>A0AAD5GYY9</accession>
<protein>
    <submittedName>
        <fullName evidence="1">Uncharacterized protein</fullName>
    </submittedName>
</protein>
<gene>
    <name evidence="1" type="ORF">M8C21_023719</name>
</gene>
<proteinExistence type="predicted"/>
<comment type="caution">
    <text evidence="1">The sequence shown here is derived from an EMBL/GenBank/DDBJ whole genome shotgun (WGS) entry which is preliminary data.</text>
</comment>